<evidence type="ECO:0000259" key="6">
    <source>
        <dbReference type="PROSITE" id="PS51352"/>
    </source>
</evidence>
<reference evidence="7 8" key="1">
    <citation type="submission" date="2019-03" db="EMBL/GenBank/DDBJ databases">
        <title>Genomic Encyclopedia of Type Strains, Phase IV (KMG-IV): sequencing the most valuable type-strain genomes for metagenomic binning, comparative biology and taxonomic classification.</title>
        <authorList>
            <person name="Goeker M."/>
        </authorList>
    </citation>
    <scope>NUCLEOTIDE SEQUENCE [LARGE SCALE GENOMIC DNA]</scope>
    <source>
        <strain evidence="7 8">DSM 103428</strain>
    </source>
</reference>
<protein>
    <submittedName>
        <fullName evidence="7">Thiol-disulfide isomerase/thioredoxin</fullName>
    </submittedName>
</protein>
<comment type="subcellular location">
    <subcellularLocation>
        <location evidence="1">Cell envelope</location>
    </subcellularLocation>
</comment>
<evidence type="ECO:0000313" key="8">
    <source>
        <dbReference type="Proteomes" id="UP000295210"/>
    </source>
</evidence>
<dbReference type="InterPro" id="IPR000866">
    <property type="entry name" value="AhpC/TSA"/>
</dbReference>
<dbReference type="AlphaFoldDB" id="A0A4R1L213"/>
<organism evidence="7 8">
    <name type="scientific">Acidipila rosea</name>
    <dbReference type="NCBI Taxonomy" id="768535"/>
    <lineage>
        <taxon>Bacteria</taxon>
        <taxon>Pseudomonadati</taxon>
        <taxon>Acidobacteriota</taxon>
        <taxon>Terriglobia</taxon>
        <taxon>Terriglobales</taxon>
        <taxon>Acidobacteriaceae</taxon>
        <taxon>Acidipila</taxon>
    </lineage>
</organism>
<dbReference type="Gene3D" id="3.40.30.10">
    <property type="entry name" value="Glutaredoxin"/>
    <property type="match status" value="1"/>
</dbReference>
<dbReference type="RefSeq" id="WP_131997475.1">
    <property type="nucleotide sequence ID" value="NZ_SMGK01000004.1"/>
</dbReference>
<dbReference type="GO" id="GO:0017004">
    <property type="term" value="P:cytochrome complex assembly"/>
    <property type="evidence" value="ECO:0007669"/>
    <property type="project" value="UniProtKB-KW"/>
</dbReference>
<dbReference type="Proteomes" id="UP000295210">
    <property type="component" value="Unassembled WGS sequence"/>
</dbReference>
<keyword evidence="8" id="KW-1185">Reference proteome</keyword>
<feature type="chain" id="PRO_5020765184" evidence="5">
    <location>
        <begin position="18"/>
        <end position="285"/>
    </location>
</feature>
<dbReference type="CDD" id="cd02966">
    <property type="entry name" value="TlpA_like_family"/>
    <property type="match status" value="1"/>
</dbReference>
<dbReference type="GO" id="GO:0016209">
    <property type="term" value="F:antioxidant activity"/>
    <property type="evidence" value="ECO:0007669"/>
    <property type="project" value="InterPro"/>
</dbReference>
<dbReference type="GO" id="GO:0016853">
    <property type="term" value="F:isomerase activity"/>
    <property type="evidence" value="ECO:0007669"/>
    <property type="project" value="UniProtKB-KW"/>
</dbReference>
<dbReference type="InterPro" id="IPR050553">
    <property type="entry name" value="Thioredoxin_ResA/DsbE_sf"/>
</dbReference>
<feature type="domain" description="Thioredoxin" evidence="6">
    <location>
        <begin position="141"/>
        <end position="282"/>
    </location>
</feature>
<dbReference type="Pfam" id="PF00578">
    <property type="entry name" value="AhpC-TSA"/>
    <property type="match status" value="1"/>
</dbReference>
<proteinExistence type="predicted"/>
<keyword evidence="7" id="KW-0413">Isomerase</keyword>
<dbReference type="GO" id="GO:0016491">
    <property type="term" value="F:oxidoreductase activity"/>
    <property type="evidence" value="ECO:0007669"/>
    <property type="project" value="InterPro"/>
</dbReference>
<accession>A0A4R1L213</accession>
<feature type="signal peptide" evidence="5">
    <location>
        <begin position="1"/>
        <end position="17"/>
    </location>
</feature>
<evidence type="ECO:0000256" key="1">
    <source>
        <dbReference type="ARBA" id="ARBA00004196"/>
    </source>
</evidence>
<comment type="caution">
    <text evidence="7">The sequence shown here is derived from an EMBL/GenBank/DDBJ whole genome shotgun (WGS) entry which is preliminary data.</text>
</comment>
<dbReference type="EMBL" id="SMGK01000004">
    <property type="protein sequence ID" value="TCK72028.1"/>
    <property type="molecule type" value="Genomic_DNA"/>
</dbReference>
<keyword evidence="2" id="KW-0201">Cytochrome c-type biogenesis</keyword>
<gene>
    <name evidence="7" type="ORF">C7378_2660</name>
</gene>
<evidence type="ECO:0000313" key="7">
    <source>
        <dbReference type="EMBL" id="TCK72028.1"/>
    </source>
</evidence>
<keyword evidence="5" id="KW-0732">Signal</keyword>
<name>A0A4R1L213_9BACT</name>
<dbReference type="InterPro" id="IPR036249">
    <property type="entry name" value="Thioredoxin-like_sf"/>
</dbReference>
<sequence length="285" mass="31398">MVRIGTAFLILCMGSMAFGQQSNPNTIKNKLQTLRQVPDARRGAATKDLALEIRALPPSRMKVALADGLARLSTEGEEDTGVIQEVATTLSSALKETPMVSNSAKPSEPYYALAKLVRYEGVTSDMTDPQYKQSMEILKAHDADAGTSDFTLEGYNLKQLGMKKVTLSKLRGKIVLVNFWATWCPPCRAEMPDLQAIYNHFQDQLVILSITDEEPLKVASFVGSAGYKYPILLDPGRKVANEFRVDAIPQSFVFDRSGKLVAHSEDMRTQKQLLAMLAQAGLKPE</sequence>
<keyword evidence="4" id="KW-0676">Redox-active center</keyword>
<dbReference type="PROSITE" id="PS51352">
    <property type="entry name" value="THIOREDOXIN_2"/>
    <property type="match status" value="1"/>
</dbReference>
<dbReference type="GO" id="GO:0030313">
    <property type="term" value="C:cell envelope"/>
    <property type="evidence" value="ECO:0007669"/>
    <property type="project" value="UniProtKB-SubCell"/>
</dbReference>
<evidence type="ECO:0000256" key="5">
    <source>
        <dbReference type="SAM" id="SignalP"/>
    </source>
</evidence>
<keyword evidence="3" id="KW-1015">Disulfide bond</keyword>
<dbReference type="PANTHER" id="PTHR42852:SF6">
    <property type="entry name" value="THIOL:DISULFIDE INTERCHANGE PROTEIN DSBE"/>
    <property type="match status" value="1"/>
</dbReference>
<evidence type="ECO:0000256" key="3">
    <source>
        <dbReference type="ARBA" id="ARBA00023157"/>
    </source>
</evidence>
<evidence type="ECO:0000256" key="4">
    <source>
        <dbReference type="ARBA" id="ARBA00023284"/>
    </source>
</evidence>
<dbReference type="InterPro" id="IPR013766">
    <property type="entry name" value="Thioredoxin_domain"/>
</dbReference>
<dbReference type="InterPro" id="IPR017937">
    <property type="entry name" value="Thioredoxin_CS"/>
</dbReference>
<dbReference type="PROSITE" id="PS00194">
    <property type="entry name" value="THIOREDOXIN_1"/>
    <property type="match status" value="1"/>
</dbReference>
<dbReference type="SUPFAM" id="SSF52833">
    <property type="entry name" value="Thioredoxin-like"/>
    <property type="match status" value="1"/>
</dbReference>
<dbReference type="PANTHER" id="PTHR42852">
    <property type="entry name" value="THIOL:DISULFIDE INTERCHANGE PROTEIN DSBE"/>
    <property type="match status" value="1"/>
</dbReference>
<evidence type="ECO:0000256" key="2">
    <source>
        <dbReference type="ARBA" id="ARBA00022748"/>
    </source>
</evidence>
<dbReference type="OrthoDB" id="25753at2"/>